<feature type="transmembrane region" description="Helical" evidence="5">
    <location>
        <begin position="44"/>
        <end position="68"/>
    </location>
</feature>
<accession>A0A381XMQ2</accession>
<evidence type="ECO:0000256" key="5">
    <source>
        <dbReference type="SAM" id="Phobius"/>
    </source>
</evidence>
<evidence type="ECO:0000256" key="4">
    <source>
        <dbReference type="ARBA" id="ARBA00023136"/>
    </source>
</evidence>
<dbReference type="EMBL" id="UINC01015734">
    <property type="protein sequence ID" value="SVA66036.1"/>
    <property type="molecule type" value="Genomic_DNA"/>
</dbReference>
<name>A0A381XMQ2_9ZZZZ</name>
<dbReference type="AlphaFoldDB" id="A0A381XMQ2"/>
<comment type="subcellular location">
    <subcellularLocation>
        <location evidence="1">Membrane</location>
    </subcellularLocation>
</comment>
<evidence type="ECO:0000256" key="3">
    <source>
        <dbReference type="ARBA" id="ARBA00022989"/>
    </source>
</evidence>
<feature type="transmembrane region" description="Helical" evidence="5">
    <location>
        <begin position="80"/>
        <end position="97"/>
    </location>
</feature>
<sequence length="154" mass="17249">MLMNFIHFVYILSLVGWVGSIVFFSFFTAPVIFKLLDREKAGEVVGVIFPKYYFLGYVCAVMTLLSLLVSTQELFGPKQILLFIMIVGWFYAGLVVSPKSRNLKALRQSASSAEEKELYEVKFKKVHSLAVKLNGTVLLAGLGLLWFSAIGLKL</sequence>
<feature type="domain" description="TMEM205-like" evidence="6">
    <location>
        <begin position="12"/>
        <end position="108"/>
    </location>
</feature>
<keyword evidence="3 5" id="KW-1133">Transmembrane helix</keyword>
<evidence type="ECO:0000259" key="6">
    <source>
        <dbReference type="Pfam" id="PF13664"/>
    </source>
</evidence>
<protein>
    <recommendedName>
        <fullName evidence="6">TMEM205-like domain-containing protein</fullName>
    </recommendedName>
</protein>
<gene>
    <name evidence="7" type="ORF">METZ01_LOCUS118890</name>
</gene>
<dbReference type="Pfam" id="PF13664">
    <property type="entry name" value="DUF4149"/>
    <property type="match status" value="1"/>
</dbReference>
<evidence type="ECO:0000256" key="2">
    <source>
        <dbReference type="ARBA" id="ARBA00022692"/>
    </source>
</evidence>
<proteinExistence type="predicted"/>
<feature type="transmembrane region" description="Helical" evidence="5">
    <location>
        <begin position="129"/>
        <end position="152"/>
    </location>
</feature>
<dbReference type="GO" id="GO:0016020">
    <property type="term" value="C:membrane"/>
    <property type="evidence" value="ECO:0007669"/>
    <property type="project" value="UniProtKB-SubCell"/>
</dbReference>
<evidence type="ECO:0000313" key="7">
    <source>
        <dbReference type="EMBL" id="SVA66036.1"/>
    </source>
</evidence>
<keyword evidence="4 5" id="KW-0472">Membrane</keyword>
<reference evidence="7" key="1">
    <citation type="submission" date="2018-05" db="EMBL/GenBank/DDBJ databases">
        <authorList>
            <person name="Lanie J.A."/>
            <person name="Ng W.-L."/>
            <person name="Kazmierczak K.M."/>
            <person name="Andrzejewski T.M."/>
            <person name="Davidsen T.M."/>
            <person name="Wayne K.J."/>
            <person name="Tettelin H."/>
            <person name="Glass J.I."/>
            <person name="Rusch D."/>
            <person name="Podicherti R."/>
            <person name="Tsui H.-C.T."/>
            <person name="Winkler M.E."/>
        </authorList>
    </citation>
    <scope>NUCLEOTIDE SEQUENCE</scope>
</reference>
<dbReference type="InterPro" id="IPR025423">
    <property type="entry name" value="TMEM205-like"/>
</dbReference>
<keyword evidence="2 5" id="KW-0812">Transmembrane</keyword>
<evidence type="ECO:0000256" key="1">
    <source>
        <dbReference type="ARBA" id="ARBA00004370"/>
    </source>
</evidence>
<organism evidence="7">
    <name type="scientific">marine metagenome</name>
    <dbReference type="NCBI Taxonomy" id="408172"/>
    <lineage>
        <taxon>unclassified sequences</taxon>
        <taxon>metagenomes</taxon>
        <taxon>ecological metagenomes</taxon>
    </lineage>
</organism>
<feature type="transmembrane region" description="Helical" evidence="5">
    <location>
        <begin position="6"/>
        <end position="32"/>
    </location>
</feature>